<evidence type="ECO:0000256" key="1">
    <source>
        <dbReference type="ARBA" id="ARBA00006068"/>
    </source>
</evidence>
<dbReference type="OrthoDB" id="27330at2"/>
<dbReference type="EMBL" id="QJJR01000003">
    <property type="protein sequence ID" value="PXW92023.1"/>
    <property type="molecule type" value="Genomic_DNA"/>
</dbReference>
<proteinExistence type="inferred from homology"/>
<dbReference type="NCBIfam" id="TIGR00350">
    <property type="entry name" value="lytR_cpsA_psr"/>
    <property type="match status" value="1"/>
</dbReference>
<comment type="similarity">
    <text evidence="1">Belongs to the LytR/CpsA/Psr (LCP) family.</text>
</comment>
<protein>
    <submittedName>
        <fullName evidence="7">LytR family transcriptional attenuator</fullName>
    </submittedName>
</protein>
<dbReference type="Proteomes" id="UP000247922">
    <property type="component" value="Unassembled WGS sequence"/>
</dbReference>
<dbReference type="InterPro" id="IPR050922">
    <property type="entry name" value="LytR/CpsA/Psr_CW_biosynth"/>
</dbReference>
<organism evidence="7 8">
    <name type="scientific">Streptohalobacillus salinus</name>
    <dbReference type="NCBI Taxonomy" id="621096"/>
    <lineage>
        <taxon>Bacteria</taxon>
        <taxon>Bacillati</taxon>
        <taxon>Bacillota</taxon>
        <taxon>Bacilli</taxon>
        <taxon>Bacillales</taxon>
        <taxon>Bacillaceae</taxon>
        <taxon>Streptohalobacillus</taxon>
    </lineage>
</organism>
<evidence type="ECO:0000256" key="4">
    <source>
        <dbReference type="ARBA" id="ARBA00022989"/>
    </source>
</evidence>
<keyword evidence="5" id="KW-0472">Membrane</keyword>
<dbReference type="Gene3D" id="3.40.630.190">
    <property type="entry name" value="LCP protein"/>
    <property type="match status" value="1"/>
</dbReference>
<name>A0A2V3WFH9_9BACI</name>
<dbReference type="InterPro" id="IPR004474">
    <property type="entry name" value="LytR_CpsA_psr"/>
</dbReference>
<sequence>MLDDSRYIKRKQKKRNRKRKIIISFLFIVIAILAAGLTYASSILNNAEKTIDRSYEDDGRDSGSSLRKDPVEISNDNVSILFIGVDQGGVRSTQDSNGLSDSLILTTFNKEKRSVKMLSIPRDSYVYLPLRDEYTKINHAHSYNGSKGSIVTLEHLLDIPIDYYVKVNFDAFIDVIDVLGGIKAKVPYELYEMDSNDTENAIHLLPGRQSLNGEEALALARTRKLDNDIERGKRQQEILQAMFKKALSVNAFLNLNNLITAVGDNMTTNMSFNDMKGLTSYALSSDFNIETLNLEGTDMVTDAYYFELNKPHLEKVIVELKDHLGTSNQNDT</sequence>
<dbReference type="PANTHER" id="PTHR33392">
    <property type="entry name" value="POLYISOPRENYL-TEICHOIC ACID--PEPTIDOGLYCAN TEICHOIC ACID TRANSFERASE TAGU"/>
    <property type="match status" value="1"/>
</dbReference>
<comment type="caution">
    <text evidence="7">The sequence shown here is derived from an EMBL/GenBank/DDBJ whole genome shotgun (WGS) entry which is preliminary data.</text>
</comment>
<evidence type="ECO:0000256" key="2">
    <source>
        <dbReference type="ARBA" id="ARBA00022692"/>
    </source>
</evidence>
<dbReference type="Pfam" id="PF03816">
    <property type="entry name" value="LytR_cpsA_psr"/>
    <property type="match status" value="1"/>
</dbReference>
<evidence type="ECO:0000256" key="5">
    <source>
        <dbReference type="SAM" id="Phobius"/>
    </source>
</evidence>
<dbReference type="AlphaFoldDB" id="A0A2V3WFH9"/>
<keyword evidence="2 5" id="KW-0812">Transmembrane</keyword>
<feature type="transmembrane region" description="Helical" evidence="5">
    <location>
        <begin position="21"/>
        <end position="40"/>
    </location>
</feature>
<evidence type="ECO:0000313" key="8">
    <source>
        <dbReference type="Proteomes" id="UP000247922"/>
    </source>
</evidence>
<evidence type="ECO:0000313" key="7">
    <source>
        <dbReference type="EMBL" id="PXW92023.1"/>
    </source>
</evidence>
<gene>
    <name evidence="7" type="ORF">DES38_10338</name>
</gene>
<keyword evidence="8" id="KW-1185">Reference proteome</keyword>
<accession>A0A2V3WFH9</accession>
<reference evidence="7 8" key="1">
    <citation type="submission" date="2018-05" db="EMBL/GenBank/DDBJ databases">
        <title>Genomic Encyclopedia of Type Strains, Phase IV (KMG-IV): sequencing the most valuable type-strain genomes for metagenomic binning, comparative biology and taxonomic classification.</title>
        <authorList>
            <person name="Goeker M."/>
        </authorList>
    </citation>
    <scope>NUCLEOTIDE SEQUENCE [LARGE SCALE GENOMIC DNA]</scope>
    <source>
        <strain evidence="7 8">DSM 22440</strain>
    </source>
</reference>
<evidence type="ECO:0000259" key="6">
    <source>
        <dbReference type="Pfam" id="PF03816"/>
    </source>
</evidence>
<keyword evidence="3" id="KW-0735">Signal-anchor</keyword>
<dbReference type="RefSeq" id="WP_110250658.1">
    <property type="nucleotide sequence ID" value="NZ_QJJR01000003.1"/>
</dbReference>
<dbReference type="GO" id="GO:0071555">
    <property type="term" value="P:cell wall organization"/>
    <property type="evidence" value="ECO:0007669"/>
    <property type="project" value="UniProtKB-KW"/>
</dbReference>
<evidence type="ECO:0000256" key="3">
    <source>
        <dbReference type="ARBA" id="ARBA00022968"/>
    </source>
</evidence>
<dbReference type="PANTHER" id="PTHR33392:SF3">
    <property type="entry name" value="POLYISOPRENYL-TEICHOIC ACID--PEPTIDOGLYCAN TEICHOIC ACID TRANSFERASE TAGT"/>
    <property type="match status" value="1"/>
</dbReference>
<keyword evidence="4 5" id="KW-1133">Transmembrane helix</keyword>
<feature type="domain" description="Cell envelope-related transcriptional attenuator" evidence="6">
    <location>
        <begin position="100"/>
        <end position="247"/>
    </location>
</feature>